<sequence>MHPSLPYWRLSGYYFFHFAFVGVFQPYFGLYLQSLGLSSWEIGLILSQMALMRLCSPAVWGWLADHLHVRIPLVRLAAGVSVVVFNLFFFAQTLVPLLGAMALLAFFWSAALPLMETVVFDHLHAEPARYSRVRIWGSIGYIVTVLATGALLDYLPPASVLWMSFALMGGILAFALLVPESPTPPQHVATPPVSTILAQPRVRALLGACFLMSAAHGALYLFYSIYLADHGYSKTLVGSLWFLGVIAEIGVFFFMARLLRRFSLRQVLLASFAAAVLRFLLIGWGVDSLSVLLGAQLLHGLTFGAYHAAAIAAINRWFPGRCQARGQALYSSLSFGAGGLLGGLVSGWTWDGLGNAATFGIGALFAVCGLVLVAGWVRDESAPAAPVR</sequence>
<evidence type="ECO:0000256" key="2">
    <source>
        <dbReference type="ARBA" id="ARBA00022448"/>
    </source>
</evidence>
<feature type="transmembrane region" description="Helical" evidence="8">
    <location>
        <begin position="330"/>
        <end position="350"/>
    </location>
</feature>
<dbReference type="PROSITE" id="PS50850">
    <property type="entry name" value="MFS"/>
    <property type="match status" value="1"/>
</dbReference>
<evidence type="ECO:0000256" key="8">
    <source>
        <dbReference type="SAM" id="Phobius"/>
    </source>
</evidence>
<dbReference type="InterPro" id="IPR020846">
    <property type="entry name" value="MFS_dom"/>
</dbReference>
<dbReference type="NCBIfam" id="NF037955">
    <property type="entry name" value="mfs"/>
    <property type="match status" value="1"/>
</dbReference>
<evidence type="ECO:0000256" key="1">
    <source>
        <dbReference type="ARBA" id="ARBA00004429"/>
    </source>
</evidence>
<feature type="transmembrane region" description="Helical" evidence="8">
    <location>
        <begin position="12"/>
        <end position="30"/>
    </location>
</feature>
<evidence type="ECO:0000256" key="7">
    <source>
        <dbReference type="ARBA" id="ARBA00023136"/>
    </source>
</evidence>
<feature type="transmembrane region" description="Helical" evidence="8">
    <location>
        <begin position="298"/>
        <end position="318"/>
    </location>
</feature>
<proteinExistence type="predicted"/>
<feature type="transmembrane region" description="Helical" evidence="8">
    <location>
        <begin position="267"/>
        <end position="286"/>
    </location>
</feature>
<gene>
    <name evidence="10" type="ORF">EV678_1216</name>
</gene>
<feature type="transmembrane region" description="Helical" evidence="8">
    <location>
        <begin position="97"/>
        <end position="115"/>
    </location>
</feature>
<evidence type="ECO:0000256" key="5">
    <source>
        <dbReference type="ARBA" id="ARBA00022692"/>
    </source>
</evidence>
<dbReference type="InterPro" id="IPR024989">
    <property type="entry name" value="MFS_assoc_dom"/>
</dbReference>
<feature type="domain" description="Major facilitator superfamily (MFS) profile" evidence="9">
    <location>
        <begin position="201"/>
        <end position="388"/>
    </location>
</feature>
<comment type="subcellular location">
    <subcellularLocation>
        <location evidence="1">Cell inner membrane</location>
        <topology evidence="1">Multi-pass membrane protein</topology>
    </subcellularLocation>
</comment>
<keyword evidence="6 8" id="KW-1133">Transmembrane helix</keyword>
<keyword evidence="5 8" id="KW-0812">Transmembrane</keyword>
<evidence type="ECO:0000256" key="4">
    <source>
        <dbReference type="ARBA" id="ARBA00022519"/>
    </source>
</evidence>
<keyword evidence="11" id="KW-1185">Reference proteome</keyword>
<dbReference type="InterPro" id="IPR026032">
    <property type="entry name" value="HcaT-like"/>
</dbReference>
<feature type="transmembrane region" description="Helical" evidence="8">
    <location>
        <begin position="160"/>
        <end position="178"/>
    </location>
</feature>
<name>A0ABY0ITJ5_9RHOO</name>
<accession>A0ABY0ITJ5</accession>
<protein>
    <submittedName>
        <fullName evidence="10">PPP family 3-phenylpropionic acid transporter</fullName>
    </submittedName>
</protein>
<feature type="transmembrane region" description="Helical" evidence="8">
    <location>
        <begin position="135"/>
        <end position="154"/>
    </location>
</feature>
<dbReference type="EMBL" id="SHKM01000001">
    <property type="protein sequence ID" value="RZT90402.1"/>
    <property type="molecule type" value="Genomic_DNA"/>
</dbReference>
<feature type="transmembrane region" description="Helical" evidence="8">
    <location>
        <begin position="42"/>
        <end position="61"/>
    </location>
</feature>
<dbReference type="PANTHER" id="PTHR23522:SF10">
    <property type="entry name" value="3-PHENYLPROPIONIC ACID TRANSPORTER-RELATED"/>
    <property type="match status" value="1"/>
</dbReference>
<keyword evidence="2" id="KW-0813">Transport</keyword>
<keyword evidence="7 8" id="KW-0472">Membrane</keyword>
<dbReference type="SUPFAM" id="SSF103473">
    <property type="entry name" value="MFS general substrate transporter"/>
    <property type="match status" value="1"/>
</dbReference>
<feature type="transmembrane region" description="Helical" evidence="8">
    <location>
        <begin position="73"/>
        <end position="91"/>
    </location>
</feature>
<organism evidence="10 11">
    <name type="scientific">Azospira oryzae</name>
    <dbReference type="NCBI Taxonomy" id="146939"/>
    <lineage>
        <taxon>Bacteria</taxon>
        <taxon>Pseudomonadati</taxon>
        <taxon>Pseudomonadota</taxon>
        <taxon>Betaproteobacteria</taxon>
        <taxon>Rhodocyclales</taxon>
        <taxon>Rhodocyclaceae</taxon>
        <taxon>Azospira</taxon>
    </lineage>
</organism>
<dbReference type="CDD" id="cd17335">
    <property type="entry name" value="MFS_MFSD6"/>
    <property type="match status" value="1"/>
</dbReference>
<keyword evidence="4" id="KW-0997">Cell inner membrane</keyword>
<feature type="transmembrane region" description="Helical" evidence="8">
    <location>
        <begin position="204"/>
        <end position="223"/>
    </location>
</feature>
<comment type="caution">
    <text evidence="10">The sequence shown here is derived from an EMBL/GenBank/DDBJ whole genome shotgun (WGS) entry which is preliminary data.</text>
</comment>
<reference evidence="10 11" key="1">
    <citation type="submission" date="2019-02" db="EMBL/GenBank/DDBJ databases">
        <title>Genomic Encyclopedia of Type Strains, Phase IV (KMG-IV): sequencing the most valuable type-strain genomes for metagenomic binning, comparative biology and taxonomic classification.</title>
        <authorList>
            <person name="Goeker M."/>
        </authorList>
    </citation>
    <scope>NUCLEOTIDE SEQUENCE [LARGE SCALE GENOMIC DNA]</scope>
    <source>
        <strain evidence="10 11">DSM 21223</strain>
    </source>
</reference>
<feature type="transmembrane region" description="Helical" evidence="8">
    <location>
        <begin position="235"/>
        <end position="255"/>
    </location>
</feature>
<dbReference type="RefSeq" id="WP_130458847.1">
    <property type="nucleotide sequence ID" value="NZ_SHKM01000001.1"/>
</dbReference>
<dbReference type="Proteomes" id="UP000292136">
    <property type="component" value="Unassembled WGS sequence"/>
</dbReference>
<dbReference type="Pfam" id="PF12832">
    <property type="entry name" value="MFS_1_like"/>
    <property type="match status" value="1"/>
</dbReference>
<evidence type="ECO:0000313" key="10">
    <source>
        <dbReference type="EMBL" id="RZT90402.1"/>
    </source>
</evidence>
<dbReference type="PIRSF" id="PIRSF004925">
    <property type="entry name" value="HcaT"/>
    <property type="match status" value="1"/>
</dbReference>
<feature type="transmembrane region" description="Helical" evidence="8">
    <location>
        <begin position="356"/>
        <end position="377"/>
    </location>
</feature>
<dbReference type="InterPro" id="IPR036259">
    <property type="entry name" value="MFS_trans_sf"/>
</dbReference>
<keyword evidence="3" id="KW-1003">Cell membrane</keyword>
<evidence type="ECO:0000256" key="6">
    <source>
        <dbReference type="ARBA" id="ARBA00022989"/>
    </source>
</evidence>
<evidence type="ECO:0000259" key="9">
    <source>
        <dbReference type="PROSITE" id="PS50850"/>
    </source>
</evidence>
<dbReference type="PANTHER" id="PTHR23522">
    <property type="entry name" value="BLL5896 PROTEIN"/>
    <property type="match status" value="1"/>
</dbReference>
<dbReference type="Gene3D" id="1.20.1250.20">
    <property type="entry name" value="MFS general substrate transporter like domains"/>
    <property type="match status" value="2"/>
</dbReference>
<evidence type="ECO:0000256" key="3">
    <source>
        <dbReference type="ARBA" id="ARBA00022475"/>
    </source>
</evidence>
<evidence type="ECO:0000313" key="11">
    <source>
        <dbReference type="Proteomes" id="UP000292136"/>
    </source>
</evidence>